<dbReference type="GO" id="GO:0004061">
    <property type="term" value="F:arylformamidase activity"/>
    <property type="evidence" value="ECO:0007669"/>
    <property type="project" value="InterPro"/>
</dbReference>
<evidence type="ECO:0000313" key="2">
    <source>
        <dbReference type="EMBL" id="CAD2213475.1"/>
    </source>
</evidence>
<dbReference type="OrthoDB" id="7108654at2759"/>
<comment type="similarity">
    <text evidence="1">Belongs to the Cyclase 1 superfamily.</text>
</comment>
<organism evidence="2 3">
    <name type="scientific">Angomonas deanei</name>
    <dbReference type="NCBI Taxonomy" id="59799"/>
    <lineage>
        <taxon>Eukaryota</taxon>
        <taxon>Discoba</taxon>
        <taxon>Euglenozoa</taxon>
        <taxon>Kinetoplastea</taxon>
        <taxon>Metakinetoplastina</taxon>
        <taxon>Trypanosomatida</taxon>
        <taxon>Trypanosomatidae</taxon>
        <taxon>Strigomonadinae</taxon>
        <taxon>Angomonas</taxon>
    </lineage>
</organism>
<dbReference type="GO" id="GO:0019441">
    <property type="term" value="P:L-tryptophan catabolic process to kynurenine"/>
    <property type="evidence" value="ECO:0007669"/>
    <property type="project" value="InterPro"/>
</dbReference>
<dbReference type="PANTHER" id="PTHR31118:SF12">
    <property type="entry name" value="CYCLASE-LIKE PROTEIN 2"/>
    <property type="match status" value="1"/>
</dbReference>
<protein>
    <submittedName>
        <fullName evidence="2">Cyclase, putative</fullName>
    </submittedName>
</protein>
<keyword evidence="3" id="KW-1185">Reference proteome</keyword>
<dbReference type="VEuPathDB" id="TriTrypDB:ADEAN_000091600"/>
<sequence length="170" mass="18121">MIIDLTAPLYDGMPVYEGDPQVCVTTVRTIEADGWELRQLSMGSHTGTHVDAPSHMHAGSATLDDVPLDKFYGPAMLVSAETEELPRGVGLLFCGDIPTHRTEAILAANPPFVGGDLTEEMEKELLGAGIVTYTNLINLDLLPDSPFLFSGFPLRITGGDGSPVRAVAIV</sequence>
<dbReference type="InterPro" id="IPR037175">
    <property type="entry name" value="KFase_sf"/>
</dbReference>
<dbReference type="SUPFAM" id="SSF102198">
    <property type="entry name" value="Putative cyclase"/>
    <property type="match status" value="1"/>
</dbReference>
<dbReference type="Proteomes" id="UP000515908">
    <property type="component" value="Chromosome 02"/>
</dbReference>
<reference evidence="2 3" key="1">
    <citation type="submission" date="2020-08" db="EMBL/GenBank/DDBJ databases">
        <authorList>
            <person name="Newling K."/>
            <person name="Davey J."/>
            <person name="Forrester S."/>
        </authorList>
    </citation>
    <scope>NUCLEOTIDE SEQUENCE [LARGE SCALE GENOMIC DNA]</scope>
    <source>
        <strain evidence="3">Crithidia deanei Carvalho (ATCC PRA-265)</strain>
    </source>
</reference>
<dbReference type="Pfam" id="PF04199">
    <property type="entry name" value="Cyclase"/>
    <property type="match status" value="1"/>
</dbReference>
<dbReference type="PANTHER" id="PTHR31118">
    <property type="entry name" value="CYCLASE-LIKE PROTEIN 2"/>
    <property type="match status" value="1"/>
</dbReference>
<proteinExistence type="inferred from homology"/>
<gene>
    <name evidence="2" type="ORF">ADEAN_000091600</name>
</gene>
<dbReference type="InterPro" id="IPR007325">
    <property type="entry name" value="KFase/CYL"/>
</dbReference>
<dbReference type="Gene3D" id="3.50.30.50">
    <property type="entry name" value="Putative cyclase"/>
    <property type="match status" value="2"/>
</dbReference>
<dbReference type="EMBL" id="LR877146">
    <property type="protein sequence ID" value="CAD2213475.1"/>
    <property type="molecule type" value="Genomic_DNA"/>
</dbReference>
<name>S9VN73_9TRYP</name>
<dbReference type="AlphaFoldDB" id="S9VN73"/>
<accession>S9VN73</accession>
<evidence type="ECO:0000313" key="3">
    <source>
        <dbReference type="Proteomes" id="UP000515908"/>
    </source>
</evidence>
<evidence type="ECO:0000256" key="1">
    <source>
        <dbReference type="ARBA" id="ARBA00007865"/>
    </source>
</evidence>